<dbReference type="InterPro" id="IPR002314">
    <property type="entry name" value="aa-tRNA-synt_IIb"/>
</dbReference>
<dbReference type="PANTHER" id="PTHR43697">
    <property type="entry name" value="SERYL-TRNA SYNTHETASE"/>
    <property type="match status" value="1"/>
</dbReference>
<evidence type="ECO:0000256" key="10">
    <source>
        <dbReference type="ARBA" id="ARBA00023146"/>
    </source>
</evidence>
<comment type="similarity">
    <text evidence="3">Belongs to the class-II aminoacyl-tRNA synthetase family. Type-1 seryl-tRNA synthetase subfamily.</text>
</comment>
<evidence type="ECO:0000256" key="14">
    <source>
        <dbReference type="ARBA" id="ARBA00048823"/>
    </source>
</evidence>
<dbReference type="AlphaFoldDB" id="A0AA38HH15"/>
<evidence type="ECO:0000256" key="3">
    <source>
        <dbReference type="ARBA" id="ARBA00010728"/>
    </source>
</evidence>
<proteinExistence type="inferred from homology"/>
<dbReference type="SUPFAM" id="SSF55681">
    <property type="entry name" value="Class II aaRS and biotin synthetases"/>
    <property type="match status" value="1"/>
</dbReference>
<dbReference type="InterPro" id="IPR002317">
    <property type="entry name" value="Ser-tRNA-ligase_type_1"/>
</dbReference>
<evidence type="ECO:0000256" key="2">
    <source>
        <dbReference type="ARBA" id="ARBA00005045"/>
    </source>
</evidence>
<evidence type="ECO:0000256" key="13">
    <source>
        <dbReference type="ARBA" id="ARBA00047929"/>
    </source>
</evidence>
<name>A0AA38HH15_9CUCU</name>
<dbReference type="Gene3D" id="3.30.930.10">
    <property type="entry name" value="Bira Bifunctional Protein, Domain 2"/>
    <property type="match status" value="1"/>
</dbReference>
<evidence type="ECO:0000256" key="11">
    <source>
        <dbReference type="ARBA" id="ARBA00031113"/>
    </source>
</evidence>
<dbReference type="PROSITE" id="PS50862">
    <property type="entry name" value="AA_TRNA_LIGASE_II"/>
    <property type="match status" value="1"/>
</dbReference>
<dbReference type="GO" id="GO:0005524">
    <property type="term" value="F:ATP binding"/>
    <property type="evidence" value="ECO:0007669"/>
    <property type="project" value="UniProtKB-KW"/>
</dbReference>
<dbReference type="GO" id="GO:0006434">
    <property type="term" value="P:seryl-tRNA aminoacylation"/>
    <property type="evidence" value="ECO:0007669"/>
    <property type="project" value="InterPro"/>
</dbReference>
<organism evidence="16 17">
    <name type="scientific">Zophobas morio</name>
    <dbReference type="NCBI Taxonomy" id="2755281"/>
    <lineage>
        <taxon>Eukaryota</taxon>
        <taxon>Metazoa</taxon>
        <taxon>Ecdysozoa</taxon>
        <taxon>Arthropoda</taxon>
        <taxon>Hexapoda</taxon>
        <taxon>Insecta</taxon>
        <taxon>Pterygota</taxon>
        <taxon>Neoptera</taxon>
        <taxon>Endopterygota</taxon>
        <taxon>Coleoptera</taxon>
        <taxon>Polyphaga</taxon>
        <taxon>Cucujiformia</taxon>
        <taxon>Tenebrionidae</taxon>
        <taxon>Zophobas</taxon>
    </lineage>
</organism>
<dbReference type="Pfam" id="PF00587">
    <property type="entry name" value="tRNA-synt_2b"/>
    <property type="match status" value="1"/>
</dbReference>
<dbReference type="GO" id="GO:0004828">
    <property type="term" value="F:serine-tRNA ligase activity"/>
    <property type="evidence" value="ECO:0007669"/>
    <property type="project" value="UniProtKB-EC"/>
</dbReference>
<dbReference type="EMBL" id="JALNTZ010003105">
    <property type="protein sequence ID" value="KAJ3616670.1"/>
    <property type="molecule type" value="Genomic_DNA"/>
</dbReference>
<comment type="subcellular location">
    <subcellularLocation>
        <location evidence="1">Cytoplasm</location>
    </subcellularLocation>
</comment>
<keyword evidence="9" id="KW-0648">Protein biosynthesis</keyword>
<reference evidence="16" key="1">
    <citation type="journal article" date="2023" name="G3 (Bethesda)">
        <title>Whole genome assemblies of Zophobas morio and Tenebrio molitor.</title>
        <authorList>
            <person name="Kaur S."/>
            <person name="Stinson S.A."/>
            <person name="diCenzo G.C."/>
        </authorList>
    </citation>
    <scope>NUCLEOTIDE SEQUENCE</scope>
    <source>
        <strain evidence="16">QUZm001</strain>
    </source>
</reference>
<dbReference type="InterPro" id="IPR006195">
    <property type="entry name" value="aa-tRNA-synth_II"/>
</dbReference>
<evidence type="ECO:0000256" key="9">
    <source>
        <dbReference type="ARBA" id="ARBA00022917"/>
    </source>
</evidence>
<comment type="catalytic activity">
    <reaction evidence="13">
        <text>tRNA(Sec) + L-serine + ATP = L-seryl-tRNA(Sec) + AMP + diphosphate + H(+)</text>
        <dbReference type="Rhea" id="RHEA:42580"/>
        <dbReference type="Rhea" id="RHEA-COMP:9742"/>
        <dbReference type="Rhea" id="RHEA-COMP:10128"/>
        <dbReference type="ChEBI" id="CHEBI:15378"/>
        <dbReference type="ChEBI" id="CHEBI:30616"/>
        <dbReference type="ChEBI" id="CHEBI:33019"/>
        <dbReference type="ChEBI" id="CHEBI:33384"/>
        <dbReference type="ChEBI" id="CHEBI:78442"/>
        <dbReference type="ChEBI" id="CHEBI:78533"/>
        <dbReference type="ChEBI" id="CHEBI:456215"/>
        <dbReference type="EC" id="6.1.1.11"/>
    </reaction>
</comment>
<dbReference type="PANTHER" id="PTHR43697:SF1">
    <property type="entry name" value="SERINE--TRNA LIGASE"/>
    <property type="match status" value="1"/>
</dbReference>
<feature type="domain" description="Aminoacyl-transfer RNA synthetases class-II family profile" evidence="15">
    <location>
        <begin position="1"/>
        <end position="164"/>
    </location>
</feature>
<comment type="caution">
    <text evidence="16">The sequence shown here is derived from an EMBL/GenBank/DDBJ whole genome shotgun (WGS) entry which is preliminary data.</text>
</comment>
<sequence>MVRYIADILLKEHRKRGYKEYFLPVLVNRENMYGTGQLPKFEDDAYKVDDQFLIPTAEVPLTNMARNEILSFQDLPKKLTSFTQCFRRESGSAGRDTRGMIRLHQFNKVELVKFAHPDQSYNELEEMTKDAENILQVFNLPYRVIELCTGDVGFSSAKTYDLEV</sequence>
<evidence type="ECO:0000256" key="6">
    <source>
        <dbReference type="ARBA" id="ARBA00022598"/>
    </source>
</evidence>
<dbReference type="PRINTS" id="PR00981">
    <property type="entry name" value="TRNASYNTHSER"/>
</dbReference>
<evidence type="ECO:0000313" key="17">
    <source>
        <dbReference type="Proteomes" id="UP001168821"/>
    </source>
</evidence>
<keyword evidence="7" id="KW-0547">Nucleotide-binding</keyword>
<keyword evidence="5" id="KW-0963">Cytoplasm</keyword>
<keyword evidence="8" id="KW-0067">ATP-binding</keyword>
<dbReference type="GO" id="GO:0005737">
    <property type="term" value="C:cytoplasm"/>
    <property type="evidence" value="ECO:0007669"/>
    <property type="project" value="UniProtKB-SubCell"/>
</dbReference>
<gene>
    <name evidence="16" type="ORF">Zmor_011748</name>
</gene>
<dbReference type="EC" id="6.1.1.11" evidence="4"/>
<accession>A0AA38HH15</accession>
<keyword evidence="17" id="KW-1185">Reference proteome</keyword>
<evidence type="ECO:0000256" key="12">
    <source>
        <dbReference type="ARBA" id="ARBA00033352"/>
    </source>
</evidence>
<evidence type="ECO:0000256" key="1">
    <source>
        <dbReference type="ARBA" id="ARBA00004496"/>
    </source>
</evidence>
<keyword evidence="6" id="KW-0436">Ligase</keyword>
<evidence type="ECO:0000313" key="16">
    <source>
        <dbReference type="EMBL" id="KAJ3616670.1"/>
    </source>
</evidence>
<dbReference type="Proteomes" id="UP001168821">
    <property type="component" value="Unassembled WGS sequence"/>
</dbReference>
<comment type="catalytic activity">
    <reaction evidence="14">
        <text>tRNA(Ser) + L-serine + ATP = L-seryl-tRNA(Ser) + AMP + diphosphate + H(+)</text>
        <dbReference type="Rhea" id="RHEA:12292"/>
        <dbReference type="Rhea" id="RHEA-COMP:9669"/>
        <dbReference type="Rhea" id="RHEA-COMP:9703"/>
        <dbReference type="ChEBI" id="CHEBI:15378"/>
        <dbReference type="ChEBI" id="CHEBI:30616"/>
        <dbReference type="ChEBI" id="CHEBI:33019"/>
        <dbReference type="ChEBI" id="CHEBI:33384"/>
        <dbReference type="ChEBI" id="CHEBI:78442"/>
        <dbReference type="ChEBI" id="CHEBI:78533"/>
        <dbReference type="ChEBI" id="CHEBI:456215"/>
        <dbReference type="EC" id="6.1.1.11"/>
    </reaction>
</comment>
<dbReference type="InterPro" id="IPR045864">
    <property type="entry name" value="aa-tRNA-synth_II/BPL/LPL"/>
</dbReference>
<evidence type="ECO:0000259" key="15">
    <source>
        <dbReference type="PROSITE" id="PS50862"/>
    </source>
</evidence>
<evidence type="ECO:0000256" key="8">
    <source>
        <dbReference type="ARBA" id="ARBA00022840"/>
    </source>
</evidence>
<keyword evidence="10" id="KW-0030">Aminoacyl-tRNA synthetase</keyword>
<comment type="pathway">
    <text evidence="2">Aminoacyl-tRNA biosynthesis; selenocysteinyl-tRNA(Sec) biosynthesis; L-seryl-tRNA(Sec) from L-serine and tRNA(Sec): step 1/1.</text>
</comment>
<protein>
    <recommendedName>
        <fullName evidence="4">serine--tRNA ligase</fullName>
        <ecNumber evidence="4">6.1.1.11</ecNumber>
    </recommendedName>
    <alternativeName>
        <fullName evidence="11">Seryl-tRNA synthetase</fullName>
    </alternativeName>
    <alternativeName>
        <fullName evidence="12">Seryl-tRNA(Ser/Sec) synthetase</fullName>
    </alternativeName>
</protein>
<evidence type="ECO:0000256" key="7">
    <source>
        <dbReference type="ARBA" id="ARBA00022741"/>
    </source>
</evidence>
<evidence type="ECO:0000256" key="4">
    <source>
        <dbReference type="ARBA" id="ARBA00012840"/>
    </source>
</evidence>
<evidence type="ECO:0000256" key="5">
    <source>
        <dbReference type="ARBA" id="ARBA00022490"/>
    </source>
</evidence>